<proteinExistence type="predicted"/>
<dbReference type="EMBL" id="CP002281">
    <property type="protein sequence ID" value="ADO82908.1"/>
    <property type="molecule type" value="Genomic_DNA"/>
</dbReference>
<dbReference type="PROSITE" id="PS51918">
    <property type="entry name" value="RADICAL_SAM"/>
    <property type="match status" value="1"/>
</dbReference>
<dbReference type="CDD" id="cd01335">
    <property type="entry name" value="Radical_SAM"/>
    <property type="match status" value="1"/>
</dbReference>
<evidence type="ECO:0000313" key="9">
    <source>
        <dbReference type="Proteomes" id="UP000006875"/>
    </source>
</evidence>
<dbReference type="SUPFAM" id="SSF102114">
    <property type="entry name" value="Radical SAM enzymes"/>
    <property type="match status" value="1"/>
</dbReference>
<evidence type="ECO:0000256" key="2">
    <source>
        <dbReference type="ARBA" id="ARBA00022485"/>
    </source>
</evidence>
<keyword evidence="5" id="KW-0408">Iron</keyword>
<evidence type="ECO:0000313" key="8">
    <source>
        <dbReference type="EMBL" id="ADO82908.1"/>
    </source>
</evidence>
<evidence type="ECO:0000256" key="3">
    <source>
        <dbReference type="ARBA" id="ARBA00022691"/>
    </source>
</evidence>
<reference evidence="8 9" key="1">
    <citation type="journal article" date="2010" name="Stand. Genomic Sci.">
        <title>Complete genome sequence of Ilyobacter polytropus type strain (CuHbu1).</title>
        <authorList>
            <person name="Sikorski J."/>
            <person name="Chertkov O."/>
            <person name="Lapidus A."/>
            <person name="Nolan M."/>
            <person name="Lucas S."/>
            <person name="Del Rio T.G."/>
            <person name="Tice H."/>
            <person name="Cheng J.F."/>
            <person name="Tapia R."/>
            <person name="Han C."/>
            <person name="Goodwin L."/>
            <person name="Pitluck S."/>
            <person name="Liolios K."/>
            <person name="Ivanova N."/>
            <person name="Mavromatis K."/>
            <person name="Mikhailova N."/>
            <person name="Pati A."/>
            <person name="Chen A."/>
            <person name="Palaniappan K."/>
            <person name="Land M."/>
            <person name="Hauser L."/>
            <person name="Chang Y.J."/>
            <person name="Jeffries C.D."/>
            <person name="Brambilla E."/>
            <person name="Yasawong M."/>
            <person name="Rohde M."/>
            <person name="Pukall R."/>
            <person name="Spring S."/>
            <person name="Goker M."/>
            <person name="Woyke T."/>
            <person name="Bristow J."/>
            <person name="Eisen J.A."/>
            <person name="Markowitz V."/>
            <person name="Hugenholtz P."/>
            <person name="Kyrpides N.C."/>
            <person name="Klenk H.P."/>
        </authorList>
    </citation>
    <scope>NUCLEOTIDE SEQUENCE [LARGE SCALE GENOMIC DNA]</scope>
    <source>
        <strain evidence="9">ATCC 51220 / DSM 2926 / LMG 16218 / CuHBu1</strain>
    </source>
</reference>
<dbReference type="InterPro" id="IPR058240">
    <property type="entry name" value="rSAM_sf"/>
</dbReference>
<comment type="cofactor">
    <cofactor evidence="1">
        <name>[4Fe-4S] cluster</name>
        <dbReference type="ChEBI" id="CHEBI:49883"/>
    </cofactor>
</comment>
<dbReference type="SFLD" id="SFLDS00029">
    <property type="entry name" value="Radical_SAM"/>
    <property type="match status" value="1"/>
</dbReference>
<dbReference type="InterPro" id="IPR007197">
    <property type="entry name" value="rSAM"/>
</dbReference>
<keyword evidence="2" id="KW-0004">4Fe-4S</keyword>
<keyword evidence="9" id="KW-1185">Reference proteome</keyword>
<dbReference type="GO" id="GO:0046872">
    <property type="term" value="F:metal ion binding"/>
    <property type="evidence" value="ECO:0007669"/>
    <property type="project" value="UniProtKB-KW"/>
</dbReference>
<dbReference type="GO" id="GO:0003824">
    <property type="term" value="F:catalytic activity"/>
    <property type="evidence" value="ECO:0007669"/>
    <property type="project" value="InterPro"/>
</dbReference>
<dbReference type="InterPro" id="IPR000385">
    <property type="entry name" value="MoaA_NifB_PqqE_Fe-S-bd_CS"/>
</dbReference>
<dbReference type="PANTHER" id="PTHR43787:SF10">
    <property type="entry name" value="COFACTOR MODIFYING PROTEIN"/>
    <property type="match status" value="1"/>
</dbReference>
<dbReference type="InterPro" id="IPR013785">
    <property type="entry name" value="Aldolase_TIM"/>
</dbReference>
<dbReference type="InterPro" id="IPR023885">
    <property type="entry name" value="4Fe4S-binding_SPASM_dom"/>
</dbReference>
<dbReference type="PROSITE" id="PS01305">
    <property type="entry name" value="MOAA_NIFB_PQQE"/>
    <property type="match status" value="1"/>
</dbReference>
<keyword evidence="6" id="KW-0411">Iron-sulfur</keyword>
<keyword evidence="4" id="KW-0479">Metal-binding</keyword>
<keyword evidence="3" id="KW-0949">S-adenosyl-L-methionine</keyword>
<dbReference type="eggNOG" id="COG0535">
    <property type="taxonomic scope" value="Bacteria"/>
</dbReference>
<dbReference type="RefSeq" id="WP_013387575.1">
    <property type="nucleotide sequence ID" value="NC_014632.1"/>
</dbReference>
<dbReference type="GO" id="GO:0051539">
    <property type="term" value="F:4 iron, 4 sulfur cluster binding"/>
    <property type="evidence" value="ECO:0007669"/>
    <property type="project" value="UniProtKB-KW"/>
</dbReference>
<dbReference type="OrthoDB" id="9805809at2"/>
<evidence type="ECO:0000256" key="5">
    <source>
        <dbReference type="ARBA" id="ARBA00023004"/>
    </source>
</evidence>
<feature type="domain" description="Radical SAM core" evidence="7">
    <location>
        <begin position="1"/>
        <end position="230"/>
    </location>
</feature>
<organism evidence="8 9">
    <name type="scientific">Ilyobacter polytropus (strain ATCC 51220 / DSM 2926 / LMG 16218 / CuHBu1)</name>
    <dbReference type="NCBI Taxonomy" id="572544"/>
    <lineage>
        <taxon>Bacteria</taxon>
        <taxon>Fusobacteriati</taxon>
        <taxon>Fusobacteriota</taxon>
        <taxon>Fusobacteriia</taxon>
        <taxon>Fusobacteriales</taxon>
        <taxon>Fusobacteriaceae</taxon>
        <taxon>Ilyobacter</taxon>
    </lineage>
</organism>
<evidence type="ECO:0000256" key="1">
    <source>
        <dbReference type="ARBA" id="ARBA00001966"/>
    </source>
</evidence>
<gene>
    <name evidence="8" type="ordered locus">Ilyop_1127</name>
</gene>
<dbReference type="SFLD" id="SFLDG01067">
    <property type="entry name" value="SPASM/twitch_domain_containing"/>
    <property type="match status" value="1"/>
</dbReference>
<dbReference type="Gene3D" id="3.20.20.70">
    <property type="entry name" value="Aldolase class I"/>
    <property type="match status" value="1"/>
</dbReference>
<sequence>MKKFKKIYVEITNICNLSCHFCPKSKRKLEYMKLDSFGKILREIKPFTDYIYLHVKGEPLLHPQLEEFLDLAYVYGFKVNITTNGSFIKGTGDKLLTKPALRQINFSLHSFGENPENIHKNNYLRDILFFSKKTLEKTDIIISLRLWNFNKKIKDETQKGNNEILQILEKEFKLDYKISDILNPGRGVKISDKLYLNSDYQFKWPDKDDIYEDATGFCYGMRTHTAILVDGTVVPCCLDGEGSINLGNIFNDSFNNIINSNRSKAIYSGFSEKTAVEKLCKKCQFKI</sequence>
<name>E3H7V6_ILYPC</name>
<dbReference type="HOGENOM" id="CLU_009273_1_4_0"/>
<accession>E3H7V6</accession>
<dbReference type="CDD" id="cd21122">
    <property type="entry name" value="SPASM_rSAM"/>
    <property type="match status" value="1"/>
</dbReference>
<dbReference type="Pfam" id="PF13186">
    <property type="entry name" value="SPASM"/>
    <property type="match status" value="1"/>
</dbReference>
<dbReference type="AlphaFoldDB" id="E3H7V6"/>
<evidence type="ECO:0000256" key="4">
    <source>
        <dbReference type="ARBA" id="ARBA00022723"/>
    </source>
</evidence>
<dbReference type="KEGG" id="ipo:Ilyop_1127"/>
<dbReference type="Pfam" id="PF04055">
    <property type="entry name" value="Radical_SAM"/>
    <property type="match status" value="1"/>
</dbReference>
<evidence type="ECO:0000256" key="6">
    <source>
        <dbReference type="ARBA" id="ARBA00023014"/>
    </source>
</evidence>
<evidence type="ECO:0000259" key="7">
    <source>
        <dbReference type="PROSITE" id="PS51918"/>
    </source>
</evidence>
<dbReference type="Proteomes" id="UP000006875">
    <property type="component" value="Chromosome"/>
</dbReference>
<dbReference type="PANTHER" id="PTHR43787">
    <property type="entry name" value="FEMO COFACTOR BIOSYNTHESIS PROTEIN NIFB-RELATED"/>
    <property type="match status" value="1"/>
</dbReference>
<dbReference type="STRING" id="572544.Ilyop_1127"/>
<protein>
    <submittedName>
        <fullName evidence="8">Radical SAM domain protein</fullName>
    </submittedName>
</protein>